<sequence length="300" mass="32615">MLHIVHAPAFIALIILIVICGIAVIAIGIMAGGELCRPAQRSVGSPPADLPVETFTLQSPPNETSELVVSGWLIRGEPRMGVVLLLHGLRNDRRQMLDRVRFLVRTGYSVMLIDLPAHGESSGEYITFGYREAEGVEAAMRNLVESFPHEKIAVIGVSLGAASLVLSKASPAPSAVVLESMYPTIEEAIARRLQKRLGPLGSLLTPLFLWQLPIRLGVTADRLRPITNLAALHSPVLIMSGSEDLHPTVAETQCLFESANPPKELWIVEGAAHINLHAHNPKEYEARVSAFLQKYLRDGG</sequence>
<accession>A0A1H2TW81</accession>
<gene>
    <name evidence="3" type="ORF">SAMN05421882_10133</name>
</gene>
<dbReference type="EMBL" id="FNNH01000013">
    <property type="protein sequence ID" value="SDW47968.1"/>
    <property type="molecule type" value="Genomic_DNA"/>
</dbReference>
<evidence type="ECO:0000259" key="2">
    <source>
        <dbReference type="Pfam" id="PF12697"/>
    </source>
</evidence>
<feature type="transmembrane region" description="Helical" evidence="1">
    <location>
        <begin position="6"/>
        <end position="31"/>
    </location>
</feature>
<dbReference type="RefSeq" id="WP_074666643.1">
    <property type="nucleotide sequence ID" value="NZ_CBDIPD010000103.1"/>
</dbReference>
<feature type="domain" description="AB hydrolase-1" evidence="2">
    <location>
        <begin position="83"/>
        <end position="285"/>
    </location>
</feature>
<dbReference type="InterPro" id="IPR029058">
    <property type="entry name" value="AB_hydrolase_fold"/>
</dbReference>
<dbReference type="Pfam" id="PF12697">
    <property type="entry name" value="Abhydrolase_6"/>
    <property type="match status" value="1"/>
</dbReference>
<keyword evidence="1" id="KW-1133">Transmembrane helix</keyword>
<dbReference type="Proteomes" id="UP000183454">
    <property type="component" value="Unassembled WGS sequence"/>
</dbReference>
<dbReference type="PANTHER" id="PTHR43358:SF4">
    <property type="entry name" value="ALPHA_BETA HYDROLASE FOLD-1 DOMAIN-CONTAINING PROTEIN"/>
    <property type="match status" value="1"/>
</dbReference>
<protein>
    <submittedName>
        <fullName evidence="3">Esterase/lipase</fullName>
    </submittedName>
</protein>
<evidence type="ECO:0000313" key="3">
    <source>
        <dbReference type="EMBL" id="SDW47968.1"/>
    </source>
</evidence>
<evidence type="ECO:0000313" key="4">
    <source>
        <dbReference type="Proteomes" id="UP000183454"/>
    </source>
</evidence>
<evidence type="ECO:0000256" key="1">
    <source>
        <dbReference type="SAM" id="Phobius"/>
    </source>
</evidence>
<dbReference type="AlphaFoldDB" id="A0A1H2TW81"/>
<keyword evidence="1" id="KW-0472">Membrane</keyword>
<organism evidence="3 4">
    <name type="scientific">Nitrosomonas communis</name>
    <dbReference type="NCBI Taxonomy" id="44574"/>
    <lineage>
        <taxon>Bacteria</taxon>
        <taxon>Pseudomonadati</taxon>
        <taxon>Pseudomonadota</taxon>
        <taxon>Betaproteobacteria</taxon>
        <taxon>Nitrosomonadales</taxon>
        <taxon>Nitrosomonadaceae</taxon>
        <taxon>Nitrosomonas</taxon>
    </lineage>
</organism>
<dbReference type="SUPFAM" id="SSF53474">
    <property type="entry name" value="alpha/beta-Hydrolases"/>
    <property type="match status" value="1"/>
</dbReference>
<reference evidence="3 4" key="1">
    <citation type="submission" date="2016-10" db="EMBL/GenBank/DDBJ databases">
        <authorList>
            <person name="de Groot N.N."/>
        </authorList>
    </citation>
    <scope>NUCLEOTIDE SEQUENCE [LARGE SCALE GENOMIC DNA]</scope>
    <source>
        <strain evidence="3 4">Nm110</strain>
    </source>
</reference>
<proteinExistence type="predicted"/>
<name>A0A1H2TW81_9PROT</name>
<keyword evidence="1" id="KW-0812">Transmembrane</keyword>
<dbReference type="InterPro" id="IPR052920">
    <property type="entry name" value="DNA-binding_regulatory"/>
</dbReference>
<dbReference type="Gene3D" id="3.40.50.1820">
    <property type="entry name" value="alpha/beta hydrolase"/>
    <property type="match status" value="1"/>
</dbReference>
<dbReference type="PANTHER" id="PTHR43358">
    <property type="entry name" value="ALPHA/BETA-HYDROLASE"/>
    <property type="match status" value="1"/>
</dbReference>
<dbReference type="InterPro" id="IPR000073">
    <property type="entry name" value="AB_hydrolase_1"/>
</dbReference>